<evidence type="ECO:0000313" key="2">
    <source>
        <dbReference type="EMBL" id="KAK3360765.1"/>
    </source>
</evidence>
<gene>
    <name evidence="2" type="ORF">B0T25DRAFT_536337</name>
</gene>
<reference evidence="2" key="1">
    <citation type="journal article" date="2023" name="Mol. Phylogenet. Evol.">
        <title>Genome-scale phylogeny and comparative genomics of the fungal order Sordariales.</title>
        <authorList>
            <person name="Hensen N."/>
            <person name="Bonometti L."/>
            <person name="Westerberg I."/>
            <person name="Brannstrom I.O."/>
            <person name="Guillou S."/>
            <person name="Cros-Aarteil S."/>
            <person name="Calhoun S."/>
            <person name="Haridas S."/>
            <person name="Kuo A."/>
            <person name="Mondo S."/>
            <person name="Pangilinan J."/>
            <person name="Riley R."/>
            <person name="LaButti K."/>
            <person name="Andreopoulos B."/>
            <person name="Lipzen A."/>
            <person name="Chen C."/>
            <person name="Yan M."/>
            <person name="Daum C."/>
            <person name="Ng V."/>
            <person name="Clum A."/>
            <person name="Steindorff A."/>
            <person name="Ohm R.A."/>
            <person name="Martin F."/>
            <person name="Silar P."/>
            <person name="Natvig D.O."/>
            <person name="Lalanne C."/>
            <person name="Gautier V."/>
            <person name="Ament-Velasquez S.L."/>
            <person name="Kruys A."/>
            <person name="Hutchinson M.I."/>
            <person name="Powell A.J."/>
            <person name="Barry K."/>
            <person name="Miller A.N."/>
            <person name="Grigoriev I.V."/>
            <person name="Debuchy R."/>
            <person name="Gladieux P."/>
            <person name="Hiltunen Thoren M."/>
            <person name="Johannesson H."/>
        </authorList>
    </citation>
    <scope>NUCLEOTIDE SEQUENCE</scope>
    <source>
        <strain evidence="2">CBS 955.72</strain>
    </source>
</reference>
<dbReference type="Proteomes" id="UP001275084">
    <property type="component" value="Unassembled WGS sequence"/>
</dbReference>
<proteinExistence type="predicted"/>
<feature type="region of interest" description="Disordered" evidence="1">
    <location>
        <begin position="191"/>
        <end position="212"/>
    </location>
</feature>
<evidence type="ECO:0000256" key="1">
    <source>
        <dbReference type="SAM" id="MobiDB-lite"/>
    </source>
</evidence>
<name>A0AAJ0HSR7_9PEZI</name>
<comment type="caution">
    <text evidence="2">The sequence shown here is derived from an EMBL/GenBank/DDBJ whole genome shotgun (WGS) entry which is preliminary data.</text>
</comment>
<accession>A0AAJ0HSR7</accession>
<keyword evidence="3" id="KW-1185">Reference proteome</keyword>
<sequence>MYAIGGKIHMSTSFPMGPQTTTDTLVTITRLEMSFESATFDRILDECPDPDPLKQPSSIYLLQQSHRHVRSDYLKGLANSIHSLFTSYVPAPGKFVLNAVLVLGGRLDGRDSWRFKSTWRTRRKMLKRVRVLLVEDGTGPVLDTACRVPETVRMAVSDSESSSSGALPFSPLHLAVELGHVDRHALFAAQQKQADMEDGAEDIQSTDPGWNQ</sequence>
<feature type="compositionally biased region" description="Polar residues" evidence="1">
    <location>
        <begin position="203"/>
        <end position="212"/>
    </location>
</feature>
<dbReference type="EMBL" id="JAUIQD010000002">
    <property type="protein sequence ID" value="KAK3360765.1"/>
    <property type="molecule type" value="Genomic_DNA"/>
</dbReference>
<organism evidence="2 3">
    <name type="scientific">Lasiosphaeria hispida</name>
    <dbReference type="NCBI Taxonomy" id="260671"/>
    <lineage>
        <taxon>Eukaryota</taxon>
        <taxon>Fungi</taxon>
        <taxon>Dikarya</taxon>
        <taxon>Ascomycota</taxon>
        <taxon>Pezizomycotina</taxon>
        <taxon>Sordariomycetes</taxon>
        <taxon>Sordariomycetidae</taxon>
        <taxon>Sordariales</taxon>
        <taxon>Lasiosphaeriaceae</taxon>
        <taxon>Lasiosphaeria</taxon>
    </lineage>
</organism>
<reference evidence="2" key="2">
    <citation type="submission" date="2023-06" db="EMBL/GenBank/DDBJ databases">
        <authorList>
            <consortium name="Lawrence Berkeley National Laboratory"/>
            <person name="Haridas S."/>
            <person name="Hensen N."/>
            <person name="Bonometti L."/>
            <person name="Westerberg I."/>
            <person name="Brannstrom I.O."/>
            <person name="Guillou S."/>
            <person name="Cros-Aarteil S."/>
            <person name="Calhoun S."/>
            <person name="Kuo A."/>
            <person name="Mondo S."/>
            <person name="Pangilinan J."/>
            <person name="Riley R."/>
            <person name="Labutti K."/>
            <person name="Andreopoulos B."/>
            <person name="Lipzen A."/>
            <person name="Chen C."/>
            <person name="Yanf M."/>
            <person name="Daum C."/>
            <person name="Ng V."/>
            <person name="Clum A."/>
            <person name="Steindorff A."/>
            <person name="Ohm R."/>
            <person name="Martin F."/>
            <person name="Silar P."/>
            <person name="Natvig D."/>
            <person name="Lalanne C."/>
            <person name="Gautier V."/>
            <person name="Ament-Velasquez S.L."/>
            <person name="Kruys A."/>
            <person name="Hutchinson M.I."/>
            <person name="Powell A.J."/>
            <person name="Barry K."/>
            <person name="Miller A.N."/>
            <person name="Grigoriev I.V."/>
            <person name="Debuchy R."/>
            <person name="Gladieux P."/>
            <person name="Thoren M.H."/>
            <person name="Johannesson H."/>
        </authorList>
    </citation>
    <scope>NUCLEOTIDE SEQUENCE</scope>
    <source>
        <strain evidence="2">CBS 955.72</strain>
    </source>
</reference>
<dbReference type="AlphaFoldDB" id="A0AAJ0HSR7"/>
<protein>
    <submittedName>
        <fullName evidence="2">Uncharacterized protein</fullName>
    </submittedName>
</protein>
<evidence type="ECO:0000313" key="3">
    <source>
        <dbReference type="Proteomes" id="UP001275084"/>
    </source>
</evidence>